<dbReference type="PANTHER" id="PTHR46481">
    <property type="entry name" value="ZINC FINGER BED DOMAIN-CONTAINING PROTEIN 4"/>
    <property type="match status" value="1"/>
</dbReference>
<evidence type="ECO:0000313" key="6">
    <source>
        <dbReference type="EMBL" id="OXA48222.1"/>
    </source>
</evidence>
<gene>
    <name evidence="6" type="ORF">Fcan01_17282</name>
</gene>
<evidence type="ECO:0000313" key="7">
    <source>
        <dbReference type="Proteomes" id="UP000198287"/>
    </source>
</evidence>
<keyword evidence="4" id="KW-0862">Zinc</keyword>
<dbReference type="OrthoDB" id="3062869at2759"/>
<proteinExistence type="predicted"/>
<dbReference type="Proteomes" id="UP000198287">
    <property type="component" value="Unassembled WGS sequence"/>
</dbReference>
<evidence type="ECO:0000256" key="4">
    <source>
        <dbReference type="ARBA" id="ARBA00022833"/>
    </source>
</evidence>
<keyword evidence="5" id="KW-0539">Nucleus</keyword>
<dbReference type="EMBL" id="LNIX01000012">
    <property type="protein sequence ID" value="OXA48222.1"/>
    <property type="molecule type" value="Genomic_DNA"/>
</dbReference>
<reference evidence="6 7" key="1">
    <citation type="submission" date="2015-12" db="EMBL/GenBank/DDBJ databases">
        <title>The genome of Folsomia candida.</title>
        <authorList>
            <person name="Faddeeva A."/>
            <person name="Derks M.F."/>
            <person name="Anvar Y."/>
            <person name="Smit S."/>
            <person name="Van Straalen N."/>
            <person name="Roelofs D."/>
        </authorList>
    </citation>
    <scope>NUCLEOTIDE SEQUENCE [LARGE SCALE GENOMIC DNA]</scope>
    <source>
        <strain evidence="6 7">VU population</strain>
        <tissue evidence="6">Whole body</tissue>
    </source>
</reference>
<dbReference type="SUPFAM" id="SSF140996">
    <property type="entry name" value="Hermes dimerisation domain"/>
    <property type="match status" value="1"/>
</dbReference>
<dbReference type="GO" id="GO:0005634">
    <property type="term" value="C:nucleus"/>
    <property type="evidence" value="ECO:0007669"/>
    <property type="project" value="UniProtKB-SubCell"/>
</dbReference>
<sequence length="302" mass="34419">MTSQVNPGDDEAVHTDQEIVDLEHESEGGSKEPKLVKQPGFEKLSKFRFFFEKQFSYLGHSIESQKFFSTCKMCTETGKKSRVYSFGASNFNVNGNRHYRNSHKDVSLEIEIPRENHKVNEFFHSNQNKYNKNDPIQSKFNSNLQDLVSVDGLPFSFVNWLGFRNLVSDLNPRVIVPDRVTLARKLANTVNKILYIWTSRQGDGIMGLKYHYTQKDTQNRTWKLVSNVLSAVQFNDRHTGENIKQKFQQSMDSLGISTTKIGYLCALTDSGAPSTGSKAYVSTIRVRIILADPMATWGLRTN</sequence>
<dbReference type="AlphaFoldDB" id="A0A226DRU2"/>
<comment type="caution">
    <text evidence="6">The sequence shown here is derived from an EMBL/GenBank/DDBJ whole genome shotgun (WGS) entry which is preliminary data.</text>
</comment>
<evidence type="ECO:0000256" key="2">
    <source>
        <dbReference type="ARBA" id="ARBA00022723"/>
    </source>
</evidence>
<keyword evidence="3" id="KW-0863">Zinc-finger</keyword>
<evidence type="ECO:0000256" key="5">
    <source>
        <dbReference type="ARBA" id="ARBA00023242"/>
    </source>
</evidence>
<accession>A0A226DRU2</accession>
<dbReference type="GO" id="GO:0008270">
    <property type="term" value="F:zinc ion binding"/>
    <property type="evidence" value="ECO:0007669"/>
    <property type="project" value="UniProtKB-KW"/>
</dbReference>
<comment type="subcellular location">
    <subcellularLocation>
        <location evidence="1">Nucleus</location>
    </subcellularLocation>
</comment>
<evidence type="ECO:0000256" key="3">
    <source>
        <dbReference type="ARBA" id="ARBA00022771"/>
    </source>
</evidence>
<name>A0A226DRU2_FOLCA</name>
<keyword evidence="7" id="KW-1185">Reference proteome</keyword>
<organism evidence="6 7">
    <name type="scientific">Folsomia candida</name>
    <name type="common">Springtail</name>
    <dbReference type="NCBI Taxonomy" id="158441"/>
    <lineage>
        <taxon>Eukaryota</taxon>
        <taxon>Metazoa</taxon>
        <taxon>Ecdysozoa</taxon>
        <taxon>Arthropoda</taxon>
        <taxon>Hexapoda</taxon>
        <taxon>Collembola</taxon>
        <taxon>Entomobryomorpha</taxon>
        <taxon>Isotomoidea</taxon>
        <taxon>Isotomidae</taxon>
        <taxon>Proisotominae</taxon>
        <taxon>Folsomia</taxon>
    </lineage>
</organism>
<dbReference type="PANTHER" id="PTHR46481:SF10">
    <property type="entry name" value="ZINC FINGER BED DOMAIN-CONTAINING PROTEIN 39"/>
    <property type="match status" value="1"/>
</dbReference>
<dbReference type="InterPro" id="IPR052035">
    <property type="entry name" value="ZnF_BED_domain_contain"/>
</dbReference>
<keyword evidence="2" id="KW-0479">Metal-binding</keyword>
<evidence type="ECO:0000256" key="1">
    <source>
        <dbReference type="ARBA" id="ARBA00004123"/>
    </source>
</evidence>
<protein>
    <submittedName>
        <fullName evidence="6">Zinc finger BED domain-containing protein 4</fullName>
    </submittedName>
</protein>